<comment type="caution">
    <text evidence="8">The sequence shown here is derived from an EMBL/GenBank/DDBJ whole genome shotgun (WGS) entry which is preliminary data.</text>
</comment>
<reference evidence="8 9" key="1">
    <citation type="submission" date="2023-05" db="EMBL/GenBank/DDBJ databases">
        <title>B98-5 Cell Line De Novo Hybrid Assembly: An Optical Mapping Approach.</title>
        <authorList>
            <person name="Kananen K."/>
            <person name="Auerbach J.A."/>
            <person name="Kautto E."/>
            <person name="Blachly J.S."/>
        </authorList>
    </citation>
    <scope>NUCLEOTIDE SEQUENCE [LARGE SCALE GENOMIC DNA]</scope>
    <source>
        <strain evidence="8">B95-8</strain>
        <tissue evidence="8">Cell line</tissue>
    </source>
</reference>
<dbReference type="PANTHER" id="PTHR11485:SF31">
    <property type="entry name" value="SEROTRANSFERRIN"/>
    <property type="match status" value="1"/>
</dbReference>
<feature type="domain" description="Transferrin-like" evidence="7">
    <location>
        <begin position="1"/>
        <end position="207"/>
    </location>
</feature>
<evidence type="ECO:0000256" key="4">
    <source>
        <dbReference type="ARBA" id="ARBA00022737"/>
    </source>
</evidence>
<dbReference type="Gene3D" id="3.40.190.10">
    <property type="entry name" value="Periplasmic binding protein-like II"/>
    <property type="match status" value="2"/>
</dbReference>
<dbReference type="Proteomes" id="UP001266305">
    <property type="component" value="Unassembled WGS sequence"/>
</dbReference>
<evidence type="ECO:0000313" key="9">
    <source>
        <dbReference type="Proteomes" id="UP001266305"/>
    </source>
</evidence>
<protein>
    <recommendedName>
        <fullName evidence="7">Transferrin-like domain-containing protein</fullName>
    </recommendedName>
</protein>
<keyword evidence="3" id="KW-0479">Metal-binding</keyword>
<evidence type="ECO:0000256" key="6">
    <source>
        <dbReference type="ARBA" id="ARBA00023065"/>
    </source>
</evidence>
<dbReference type="PROSITE" id="PS51408">
    <property type="entry name" value="TRANSFERRIN_LIKE_4"/>
    <property type="match status" value="1"/>
</dbReference>
<keyword evidence="2" id="KW-0410">Iron transport</keyword>
<organism evidence="8 9">
    <name type="scientific">Saguinus oedipus</name>
    <name type="common">Cotton-top tamarin</name>
    <name type="synonym">Oedipomidas oedipus</name>
    <dbReference type="NCBI Taxonomy" id="9490"/>
    <lineage>
        <taxon>Eukaryota</taxon>
        <taxon>Metazoa</taxon>
        <taxon>Chordata</taxon>
        <taxon>Craniata</taxon>
        <taxon>Vertebrata</taxon>
        <taxon>Euteleostomi</taxon>
        <taxon>Mammalia</taxon>
        <taxon>Eutheria</taxon>
        <taxon>Euarchontoglires</taxon>
        <taxon>Primates</taxon>
        <taxon>Haplorrhini</taxon>
        <taxon>Platyrrhini</taxon>
        <taxon>Cebidae</taxon>
        <taxon>Callitrichinae</taxon>
        <taxon>Saguinus</taxon>
    </lineage>
</organism>
<evidence type="ECO:0000313" key="8">
    <source>
        <dbReference type="EMBL" id="KAK2090336.1"/>
    </source>
</evidence>
<dbReference type="InterPro" id="IPR018195">
    <property type="entry name" value="Transferrin_Fe_BS"/>
</dbReference>
<dbReference type="SMART" id="SM00094">
    <property type="entry name" value="TR_FER"/>
    <property type="match status" value="1"/>
</dbReference>
<evidence type="ECO:0000256" key="5">
    <source>
        <dbReference type="ARBA" id="ARBA00023004"/>
    </source>
</evidence>
<dbReference type="InterPro" id="IPR001156">
    <property type="entry name" value="Transferrin-like_dom"/>
</dbReference>
<evidence type="ECO:0000256" key="3">
    <source>
        <dbReference type="ARBA" id="ARBA00022723"/>
    </source>
</evidence>
<evidence type="ECO:0000256" key="2">
    <source>
        <dbReference type="ARBA" id="ARBA00022496"/>
    </source>
</evidence>
<dbReference type="SUPFAM" id="SSF53850">
    <property type="entry name" value="Periplasmic binding protein-like II"/>
    <property type="match status" value="1"/>
</dbReference>
<keyword evidence="4" id="KW-0677">Repeat</keyword>
<accession>A0ABQ9U0I6</accession>
<gene>
    <name evidence="8" type="ORF">P7K49_031592</name>
</gene>
<keyword evidence="1" id="KW-0813">Transport</keyword>
<sequence length="207" mass="22026">MKSVLPPDGPRVSCVKKASYLDCIKGIAANEADAVTLDAGLLYEAALAPNNLKPVVAEFYGSKEDPQTFYYAVAVVKKDSGFQLNELRGKKSCHTGLGRSTGWNIPIGLLYCDLPEPRKPLEKGSSPTSGAWIPVETALRALPASDKAGRGYAEKDSREAMQWPVSSRAAVSPVRMGRPSPSCVNCVQGVAAPPFNNTSATQEPSSE</sequence>
<evidence type="ECO:0000259" key="7">
    <source>
        <dbReference type="PROSITE" id="PS51408"/>
    </source>
</evidence>
<name>A0ABQ9U0I6_SAGOE</name>
<keyword evidence="6" id="KW-0406">Ion transport</keyword>
<dbReference type="PANTHER" id="PTHR11485">
    <property type="entry name" value="TRANSFERRIN"/>
    <property type="match status" value="1"/>
</dbReference>
<proteinExistence type="predicted"/>
<evidence type="ECO:0000256" key="1">
    <source>
        <dbReference type="ARBA" id="ARBA00022448"/>
    </source>
</evidence>
<dbReference type="Pfam" id="PF00405">
    <property type="entry name" value="Transferrin"/>
    <property type="match status" value="1"/>
</dbReference>
<keyword evidence="5" id="KW-0408">Iron</keyword>
<dbReference type="PROSITE" id="PS00205">
    <property type="entry name" value="TRANSFERRIN_LIKE_1"/>
    <property type="match status" value="1"/>
</dbReference>
<keyword evidence="9" id="KW-1185">Reference proteome</keyword>
<dbReference type="EMBL" id="JASSZA010000017">
    <property type="protein sequence ID" value="KAK2090336.1"/>
    <property type="molecule type" value="Genomic_DNA"/>
</dbReference>
<dbReference type="PRINTS" id="PR00422">
    <property type="entry name" value="TRANSFERRIN"/>
</dbReference>